<accession>A0A820MVE0</accession>
<evidence type="ECO:0000313" key="3">
    <source>
        <dbReference type="Proteomes" id="UP000663868"/>
    </source>
</evidence>
<feature type="compositionally biased region" description="Polar residues" evidence="1">
    <location>
        <begin position="1"/>
        <end position="14"/>
    </location>
</feature>
<feature type="region of interest" description="Disordered" evidence="1">
    <location>
        <begin position="1"/>
        <end position="34"/>
    </location>
</feature>
<evidence type="ECO:0000313" key="2">
    <source>
        <dbReference type="EMBL" id="CAF4378595.1"/>
    </source>
</evidence>
<feature type="region of interest" description="Disordered" evidence="1">
    <location>
        <begin position="82"/>
        <end position="121"/>
    </location>
</feature>
<feature type="compositionally biased region" description="Polar residues" evidence="1">
    <location>
        <begin position="91"/>
        <end position="106"/>
    </location>
</feature>
<feature type="non-terminal residue" evidence="2">
    <location>
        <position position="1"/>
    </location>
</feature>
<dbReference type="AlphaFoldDB" id="A0A820MVE0"/>
<comment type="caution">
    <text evidence="2">The sequence shown here is derived from an EMBL/GenBank/DDBJ whole genome shotgun (WGS) entry which is preliminary data.</text>
</comment>
<sequence length="147" mass="16581">SQTNTQISSTSLDDNQIEKTEPLNLSTPPQLPPLERKLSIKTPVSTSIPLTPMESTGFTVQSPPHFTNRSLSLFETTLVNSSVRHHKPQSLLGTQSSSLEHPPTNNKEIKAPSFLSQTSNDWKQQDYTNRLRDRLKSRGHLRKFFLS</sequence>
<gene>
    <name evidence="2" type="ORF">KXQ929_LOCUS49775</name>
</gene>
<name>A0A820MVE0_9BILA</name>
<dbReference type="Proteomes" id="UP000663868">
    <property type="component" value="Unassembled WGS sequence"/>
</dbReference>
<organism evidence="2 3">
    <name type="scientific">Adineta steineri</name>
    <dbReference type="NCBI Taxonomy" id="433720"/>
    <lineage>
        <taxon>Eukaryota</taxon>
        <taxon>Metazoa</taxon>
        <taxon>Spiralia</taxon>
        <taxon>Gnathifera</taxon>
        <taxon>Rotifera</taxon>
        <taxon>Eurotatoria</taxon>
        <taxon>Bdelloidea</taxon>
        <taxon>Adinetida</taxon>
        <taxon>Adinetidae</taxon>
        <taxon>Adineta</taxon>
    </lineage>
</organism>
<proteinExistence type="predicted"/>
<reference evidence="2" key="1">
    <citation type="submission" date="2021-02" db="EMBL/GenBank/DDBJ databases">
        <authorList>
            <person name="Nowell W R."/>
        </authorList>
    </citation>
    <scope>NUCLEOTIDE SEQUENCE</scope>
</reference>
<dbReference type="EMBL" id="CAJOBB010021699">
    <property type="protein sequence ID" value="CAF4378595.1"/>
    <property type="molecule type" value="Genomic_DNA"/>
</dbReference>
<protein>
    <submittedName>
        <fullName evidence="2">Uncharacterized protein</fullName>
    </submittedName>
</protein>
<evidence type="ECO:0000256" key="1">
    <source>
        <dbReference type="SAM" id="MobiDB-lite"/>
    </source>
</evidence>